<feature type="binding site" evidence="13">
    <location>
        <position position="229"/>
    </location>
    <ligand>
        <name>L-serine</name>
        <dbReference type="ChEBI" id="CHEBI:33384"/>
    </ligand>
</feature>
<dbReference type="InterPro" id="IPR042103">
    <property type="entry name" value="SerRS_1_N_sf"/>
</dbReference>
<feature type="binding site" evidence="12">
    <location>
        <position position="383"/>
    </location>
    <ligand>
        <name>L-serine</name>
        <dbReference type="ChEBI" id="CHEBI:33384"/>
    </ligand>
</feature>
<protein>
    <recommendedName>
        <fullName evidence="12">Serine--tRNA ligase</fullName>
        <ecNumber evidence="12">6.1.1.11</ecNumber>
    </recommendedName>
    <alternativeName>
        <fullName evidence="12">Seryl-tRNA synthetase</fullName>
        <shortName evidence="12">SerRS</shortName>
    </alternativeName>
    <alternativeName>
        <fullName evidence="12">Seryl-tRNA(Ser/Sec) synthetase</fullName>
    </alternativeName>
</protein>
<sequence length="423" mass="48548">MLDLKFIRDNIEFLGEMLKNRNANVDLNEFVQLDGERREILTEVESLKNKRNVESAEVARRKKAGEDASEIIAEMGKVSARIKELDVKLAEVEEKLTYFQMIIPNVYDKSTPIGQSEDDNVEVRRWGTPREFTFEPKPHFEIGENLEILDFERGAKLGGSRFVVYRGEGARLERALINFMLDTHTREHGYTEHITPFIVNREICEGTGQLPKFEEDMYKTTDDMFLISTSEITLTNLHRKEILDEKDLPKYYTAYSPCFRREAGSYGRDLKGLVRLHQFNKVEMVKLATPETSYDELEKMVQNAETILQRLGLPYRVIQLCSGDIGFSAAKTYDLEVWVPSQNKYREISSCSNCEGFQARRMGLKYRPEGSSKSEFVHTLNGSGLAVGRTLLAIMENYQQEDGSFLIPEVLVPYMGGLNVIKK</sequence>
<comment type="function">
    <text evidence="12">Catalyzes the attachment of serine to tRNA(Ser). Is also able to aminoacylate tRNA(Sec) with serine, to form the misacylated tRNA L-seryl-tRNA(Sec), which will be further converted into selenocysteinyl-tRNA(Sec).</text>
</comment>
<evidence type="ECO:0000256" key="6">
    <source>
        <dbReference type="ARBA" id="ARBA00022741"/>
    </source>
</evidence>
<evidence type="ECO:0000313" key="17">
    <source>
        <dbReference type="Proteomes" id="UP000191153"/>
    </source>
</evidence>
<evidence type="ECO:0000256" key="2">
    <source>
        <dbReference type="ARBA" id="ARBA00005045"/>
    </source>
</evidence>
<dbReference type="GO" id="GO:0004828">
    <property type="term" value="F:serine-tRNA ligase activity"/>
    <property type="evidence" value="ECO:0007669"/>
    <property type="project" value="UniProtKB-UniRule"/>
</dbReference>
<dbReference type="InterPro" id="IPR033729">
    <property type="entry name" value="SerRS_core"/>
</dbReference>
<dbReference type="GO" id="GO:0005737">
    <property type="term" value="C:cytoplasm"/>
    <property type="evidence" value="ECO:0007669"/>
    <property type="project" value="UniProtKB-SubCell"/>
</dbReference>
<dbReference type="STRING" id="180163.SAMN02745174_00173"/>
<dbReference type="EMBL" id="FUWX01000004">
    <property type="protein sequence ID" value="SJZ35003.1"/>
    <property type="molecule type" value="Genomic_DNA"/>
</dbReference>
<dbReference type="InterPro" id="IPR002314">
    <property type="entry name" value="aa-tRNA-synt_IIb"/>
</dbReference>
<dbReference type="SUPFAM" id="SSF46589">
    <property type="entry name" value="tRNA-binding arm"/>
    <property type="match status" value="1"/>
</dbReference>
<dbReference type="EC" id="6.1.1.11" evidence="12"/>
<dbReference type="InterPro" id="IPR002317">
    <property type="entry name" value="Ser-tRNA-ligase_type_1"/>
</dbReference>
<comment type="catalytic activity">
    <reaction evidence="10 12">
        <text>tRNA(Sec) + L-serine + ATP = L-seryl-tRNA(Sec) + AMP + diphosphate + H(+)</text>
        <dbReference type="Rhea" id="RHEA:42580"/>
        <dbReference type="Rhea" id="RHEA-COMP:9742"/>
        <dbReference type="Rhea" id="RHEA-COMP:10128"/>
        <dbReference type="ChEBI" id="CHEBI:15378"/>
        <dbReference type="ChEBI" id="CHEBI:30616"/>
        <dbReference type="ChEBI" id="CHEBI:33019"/>
        <dbReference type="ChEBI" id="CHEBI:33384"/>
        <dbReference type="ChEBI" id="CHEBI:78442"/>
        <dbReference type="ChEBI" id="CHEBI:78533"/>
        <dbReference type="ChEBI" id="CHEBI:456215"/>
        <dbReference type="EC" id="6.1.1.11"/>
    </reaction>
</comment>
<evidence type="ECO:0000256" key="13">
    <source>
        <dbReference type="PIRSR" id="PIRSR001529-1"/>
    </source>
</evidence>
<evidence type="ECO:0000256" key="3">
    <source>
        <dbReference type="ARBA" id="ARBA00010728"/>
    </source>
</evidence>
<dbReference type="Gene3D" id="3.30.930.10">
    <property type="entry name" value="Bira Bifunctional Protein, Domain 2"/>
    <property type="match status" value="1"/>
</dbReference>
<dbReference type="PROSITE" id="PS50862">
    <property type="entry name" value="AA_TRNA_LIGASE_II"/>
    <property type="match status" value="1"/>
</dbReference>
<feature type="binding site" evidence="12 14">
    <location>
        <begin position="347"/>
        <end position="350"/>
    </location>
    <ligand>
        <name>ATP</name>
        <dbReference type="ChEBI" id="CHEBI:30616"/>
    </ligand>
</feature>
<evidence type="ECO:0000256" key="8">
    <source>
        <dbReference type="ARBA" id="ARBA00022917"/>
    </source>
</evidence>
<feature type="binding site" evidence="12 13">
    <location>
        <position position="283"/>
    </location>
    <ligand>
        <name>L-serine</name>
        <dbReference type="ChEBI" id="CHEBI:33384"/>
    </ligand>
</feature>
<feature type="binding site" evidence="13">
    <location>
        <position position="260"/>
    </location>
    <ligand>
        <name>L-serine</name>
        <dbReference type="ChEBI" id="CHEBI:33384"/>
    </ligand>
</feature>
<comment type="similarity">
    <text evidence="3 12">Belongs to the class-II aminoacyl-tRNA synthetase family. Type-1 seryl-tRNA synthetase subfamily.</text>
</comment>
<dbReference type="GO" id="GO:0006434">
    <property type="term" value="P:seryl-tRNA aminoacylation"/>
    <property type="evidence" value="ECO:0007669"/>
    <property type="project" value="UniProtKB-UniRule"/>
</dbReference>
<dbReference type="PANTHER" id="PTHR43697">
    <property type="entry name" value="SERYL-TRNA SYNTHETASE"/>
    <property type="match status" value="1"/>
</dbReference>
<reference evidence="16 17" key="1">
    <citation type="submission" date="2017-02" db="EMBL/GenBank/DDBJ databases">
        <authorList>
            <person name="Peterson S.W."/>
        </authorList>
    </citation>
    <scope>NUCLEOTIDE SEQUENCE [LARGE SCALE GENOMIC DNA]</scope>
    <source>
        <strain evidence="16 17">ATCC 700028</strain>
    </source>
</reference>
<keyword evidence="5 12" id="KW-0436">Ligase</keyword>
<comment type="domain">
    <text evidence="12">Consists of two distinct domains, a catalytic core and a N-terminal extension that is involved in tRNA binding.</text>
</comment>
<feature type="domain" description="Aminoacyl-transfer RNA synthetases class-II family profile" evidence="15">
    <location>
        <begin position="171"/>
        <end position="408"/>
    </location>
</feature>
<dbReference type="GO" id="GO:0005524">
    <property type="term" value="F:ATP binding"/>
    <property type="evidence" value="ECO:0007669"/>
    <property type="project" value="UniProtKB-UniRule"/>
</dbReference>
<feature type="binding site" evidence="12 14">
    <location>
        <begin position="260"/>
        <end position="262"/>
    </location>
    <ligand>
        <name>ATP</name>
        <dbReference type="ChEBI" id="CHEBI:30616"/>
    </ligand>
</feature>
<dbReference type="GO" id="GO:0016260">
    <property type="term" value="P:selenocysteine biosynthetic process"/>
    <property type="evidence" value="ECO:0007669"/>
    <property type="project" value="UniProtKB-UniRule"/>
</dbReference>
<keyword evidence="6 12" id="KW-0547">Nucleotide-binding</keyword>
<keyword evidence="7 12" id="KW-0067">ATP-binding</keyword>
<dbReference type="OrthoDB" id="9804647at2"/>
<evidence type="ECO:0000256" key="4">
    <source>
        <dbReference type="ARBA" id="ARBA00022490"/>
    </source>
</evidence>
<evidence type="ECO:0000256" key="1">
    <source>
        <dbReference type="ARBA" id="ARBA00004496"/>
    </source>
</evidence>
<dbReference type="InterPro" id="IPR006195">
    <property type="entry name" value="aa-tRNA-synth_II"/>
</dbReference>
<comment type="subcellular location">
    <subcellularLocation>
        <location evidence="1 12">Cytoplasm</location>
    </subcellularLocation>
</comment>
<keyword evidence="9 12" id="KW-0030">Aminoacyl-tRNA synthetase</keyword>
<dbReference type="CDD" id="cd00770">
    <property type="entry name" value="SerRS_core"/>
    <property type="match status" value="1"/>
</dbReference>
<dbReference type="HAMAP" id="MF_00176">
    <property type="entry name" value="Ser_tRNA_synth_type1"/>
    <property type="match status" value="1"/>
</dbReference>
<evidence type="ECO:0000256" key="5">
    <source>
        <dbReference type="ARBA" id="ARBA00022598"/>
    </source>
</evidence>
<keyword evidence="8 12" id="KW-0648">Protein biosynthesis</keyword>
<evidence type="ECO:0000256" key="14">
    <source>
        <dbReference type="PIRSR" id="PIRSR001529-2"/>
    </source>
</evidence>
<comment type="catalytic activity">
    <reaction evidence="11 12">
        <text>tRNA(Ser) + L-serine + ATP = L-seryl-tRNA(Ser) + AMP + diphosphate + H(+)</text>
        <dbReference type="Rhea" id="RHEA:12292"/>
        <dbReference type="Rhea" id="RHEA-COMP:9669"/>
        <dbReference type="Rhea" id="RHEA-COMP:9703"/>
        <dbReference type="ChEBI" id="CHEBI:15378"/>
        <dbReference type="ChEBI" id="CHEBI:30616"/>
        <dbReference type="ChEBI" id="CHEBI:33019"/>
        <dbReference type="ChEBI" id="CHEBI:33384"/>
        <dbReference type="ChEBI" id="CHEBI:78442"/>
        <dbReference type="ChEBI" id="CHEBI:78533"/>
        <dbReference type="ChEBI" id="CHEBI:456215"/>
        <dbReference type="EC" id="6.1.1.11"/>
    </reaction>
</comment>
<evidence type="ECO:0000256" key="7">
    <source>
        <dbReference type="ARBA" id="ARBA00022840"/>
    </source>
</evidence>
<dbReference type="Pfam" id="PF00587">
    <property type="entry name" value="tRNA-synt_2b"/>
    <property type="match status" value="1"/>
</dbReference>
<dbReference type="PRINTS" id="PR00981">
    <property type="entry name" value="TRNASYNTHSER"/>
</dbReference>
<evidence type="ECO:0000256" key="9">
    <source>
        <dbReference type="ARBA" id="ARBA00023146"/>
    </source>
</evidence>
<dbReference type="InterPro" id="IPR045864">
    <property type="entry name" value="aa-tRNA-synth_II/BPL/LPL"/>
</dbReference>
<dbReference type="Proteomes" id="UP000191153">
    <property type="component" value="Unassembled WGS sequence"/>
</dbReference>
<dbReference type="PANTHER" id="PTHR43697:SF1">
    <property type="entry name" value="SERINE--TRNA LIGASE"/>
    <property type="match status" value="1"/>
</dbReference>
<dbReference type="InterPro" id="IPR015866">
    <property type="entry name" value="Ser-tRNA-synth_1_N"/>
</dbReference>
<keyword evidence="4 12" id="KW-0963">Cytoplasm</keyword>
<dbReference type="NCBIfam" id="TIGR00414">
    <property type="entry name" value="serS"/>
    <property type="match status" value="1"/>
</dbReference>
<evidence type="ECO:0000259" key="15">
    <source>
        <dbReference type="PROSITE" id="PS50862"/>
    </source>
</evidence>
<proteinExistence type="inferred from homology"/>
<dbReference type="SUPFAM" id="SSF55681">
    <property type="entry name" value="Class II aaRS and biotin synthetases"/>
    <property type="match status" value="1"/>
</dbReference>
<name>A0A1T4JXX4_9FUSO</name>
<dbReference type="AlphaFoldDB" id="A0A1T4JXX4"/>
<dbReference type="InterPro" id="IPR010978">
    <property type="entry name" value="tRNA-bd_arm"/>
</dbReference>
<comment type="subunit">
    <text evidence="12">Homodimer. The tRNA molecule binds across the dimer.</text>
</comment>
<dbReference type="PIRSF" id="PIRSF001529">
    <property type="entry name" value="Ser-tRNA-synth_IIa"/>
    <property type="match status" value="1"/>
</dbReference>
<organism evidence="16 17">
    <name type="scientific">Cetobacterium ceti</name>
    <dbReference type="NCBI Taxonomy" id="180163"/>
    <lineage>
        <taxon>Bacteria</taxon>
        <taxon>Fusobacteriati</taxon>
        <taxon>Fusobacteriota</taxon>
        <taxon>Fusobacteriia</taxon>
        <taxon>Fusobacteriales</taxon>
        <taxon>Fusobacteriaceae</taxon>
        <taxon>Cetobacterium</taxon>
    </lineage>
</organism>
<gene>
    <name evidence="12" type="primary">serS</name>
    <name evidence="16" type="ORF">SAMN02745174_00173</name>
</gene>
<comment type="caution">
    <text evidence="12">Lacks conserved residue(s) required for the propagation of feature annotation.</text>
</comment>
<feature type="binding site" evidence="12">
    <location>
        <begin position="229"/>
        <end position="231"/>
    </location>
    <ligand>
        <name>L-serine</name>
        <dbReference type="ChEBI" id="CHEBI:33384"/>
    </ligand>
</feature>
<keyword evidence="17" id="KW-1185">Reference proteome</keyword>
<dbReference type="RefSeq" id="WP_078692721.1">
    <property type="nucleotide sequence ID" value="NZ_FUWX01000004.1"/>
</dbReference>
<evidence type="ECO:0000256" key="10">
    <source>
        <dbReference type="ARBA" id="ARBA00047929"/>
    </source>
</evidence>
<evidence type="ECO:0000256" key="11">
    <source>
        <dbReference type="ARBA" id="ARBA00048823"/>
    </source>
</evidence>
<dbReference type="UniPathway" id="UPA00906">
    <property type="reaction ID" value="UER00895"/>
</dbReference>
<dbReference type="Gene3D" id="1.10.287.40">
    <property type="entry name" value="Serine-tRNA synthetase, tRNA binding domain"/>
    <property type="match status" value="1"/>
</dbReference>
<comment type="pathway">
    <text evidence="2 12">Aminoacyl-tRNA biosynthesis; selenocysteinyl-tRNA(Sec) biosynthesis; L-seryl-tRNA(Sec) from L-serine and tRNA(Sec): step 1/1.</text>
</comment>
<evidence type="ECO:0000256" key="12">
    <source>
        <dbReference type="HAMAP-Rule" id="MF_00176"/>
    </source>
</evidence>
<dbReference type="Pfam" id="PF02403">
    <property type="entry name" value="Seryl_tRNA_N"/>
    <property type="match status" value="1"/>
</dbReference>
<feature type="binding site" evidence="13">
    <location>
        <position position="381"/>
    </location>
    <ligand>
        <name>L-serine</name>
        <dbReference type="ChEBI" id="CHEBI:33384"/>
    </ligand>
</feature>
<accession>A0A1T4JXX4</accession>
<evidence type="ECO:0000313" key="16">
    <source>
        <dbReference type="EMBL" id="SJZ35003.1"/>
    </source>
</evidence>